<reference evidence="3" key="1">
    <citation type="submission" date="2016-11" db="EMBL/GenBank/DDBJ databases">
        <authorList>
            <person name="Varghese N."/>
            <person name="Submissions S."/>
        </authorList>
    </citation>
    <scope>NUCLEOTIDE SEQUENCE [LARGE SCALE GENOMIC DNA]</scope>
    <source>
        <strain evidence="3">DSM 26884</strain>
    </source>
</reference>
<sequence length="345" mass="39004">MSNKYLKNSLPAEWASQSGIQLTWPHAETDWAYMLTEVRSCFTAIAREIAKRELLLIVTPEPEEVRKQISATVNMENVRFMECETNDTWARDHGAITLLDTDGPSLLDFTFNGWGLKFASDKDNLITRQAVEAGFLNGRYVNRLGFVLEGGSIESDGQGTLLTTSECLLSLNRNGQMSRDEIEAYLCSVFHLQRVLWLDHGYLAGDDTDSHVDTLARLCSPDTIAYVQCTDTQDEHYEALHRMEEQLKTFRTISGAPYRLLALPMADKIEEEGERLPATYANFLIMNGAVLYPTYRQPENDTRAKEVLQEAFPEHEIVGIDCRALIKQHGSLHCVTMQYPTGVLK</sequence>
<dbReference type="eggNOG" id="COG2957">
    <property type="taxonomic scope" value="Bacteria"/>
</dbReference>
<dbReference type="GO" id="GO:0047632">
    <property type="term" value="F:agmatine deiminase activity"/>
    <property type="evidence" value="ECO:0007669"/>
    <property type="project" value="TreeGrafter"/>
</dbReference>
<dbReference type="GO" id="GO:0009446">
    <property type="term" value="P:putrescine biosynthetic process"/>
    <property type="evidence" value="ECO:0007669"/>
    <property type="project" value="InterPro"/>
</dbReference>
<dbReference type="AlphaFoldDB" id="A0A1M6FW02"/>
<accession>A0A1M6FW02</accession>
<keyword evidence="1" id="KW-0378">Hydrolase</keyword>
<dbReference type="GO" id="GO:0004668">
    <property type="term" value="F:protein-arginine deiminase activity"/>
    <property type="evidence" value="ECO:0007669"/>
    <property type="project" value="InterPro"/>
</dbReference>
<dbReference type="PANTHER" id="PTHR31377:SF0">
    <property type="entry name" value="AGMATINE DEIMINASE-RELATED"/>
    <property type="match status" value="1"/>
</dbReference>
<evidence type="ECO:0000256" key="1">
    <source>
        <dbReference type="ARBA" id="ARBA00022801"/>
    </source>
</evidence>
<dbReference type="Proteomes" id="UP000184192">
    <property type="component" value="Unassembled WGS sequence"/>
</dbReference>
<dbReference type="SUPFAM" id="SSF55909">
    <property type="entry name" value="Pentein"/>
    <property type="match status" value="1"/>
</dbReference>
<dbReference type="Gene3D" id="3.75.10.10">
    <property type="entry name" value="L-arginine/glycine Amidinotransferase, Chain A"/>
    <property type="match status" value="1"/>
</dbReference>
<keyword evidence="3" id="KW-1185">Reference proteome</keyword>
<organism evidence="2 3">
    <name type="scientific">Bacteroides stercorirosoris</name>
    <dbReference type="NCBI Taxonomy" id="871324"/>
    <lineage>
        <taxon>Bacteria</taxon>
        <taxon>Pseudomonadati</taxon>
        <taxon>Bacteroidota</taxon>
        <taxon>Bacteroidia</taxon>
        <taxon>Bacteroidales</taxon>
        <taxon>Bacteroidaceae</taxon>
        <taxon>Bacteroides</taxon>
    </lineage>
</organism>
<dbReference type="Pfam" id="PF04371">
    <property type="entry name" value="PAD_porph"/>
    <property type="match status" value="1"/>
</dbReference>
<dbReference type="PANTHER" id="PTHR31377">
    <property type="entry name" value="AGMATINE DEIMINASE-RELATED"/>
    <property type="match status" value="1"/>
</dbReference>
<dbReference type="EMBL" id="FQZN01000013">
    <property type="protein sequence ID" value="SHJ01779.1"/>
    <property type="molecule type" value="Genomic_DNA"/>
</dbReference>
<dbReference type="InterPro" id="IPR007466">
    <property type="entry name" value="Peptidyl-Arg-deiminase_porph"/>
</dbReference>
<evidence type="ECO:0000313" key="2">
    <source>
        <dbReference type="EMBL" id="SHJ01779.1"/>
    </source>
</evidence>
<protein>
    <submittedName>
        <fullName evidence="2">Agmatine deiminase</fullName>
    </submittedName>
</protein>
<proteinExistence type="predicted"/>
<name>A0A1M6FW02_9BACE</name>
<dbReference type="RefSeq" id="WP_073313751.1">
    <property type="nucleotide sequence ID" value="NZ_FQZN01000013.1"/>
</dbReference>
<gene>
    <name evidence="2" type="ORF">SAMN05444350_11321</name>
</gene>
<dbReference type="GeneID" id="92712395"/>
<evidence type="ECO:0000313" key="3">
    <source>
        <dbReference type="Proteomes" id="UP000184192"/>
    </source>
</evidence>